<dbReference type="Proteomes" id="UP000583279">
    <property type="component" value="Unassembled WGS sequence"/>
</dbReference>
<gene>
    <name evidence="1" type="ORF">HBO18_01835</name>
</gene>
<evidence type="ECO:0000313" key="1">
    <source>
        <dbReference type="EMBL" id="NNA42856.1"/>
    </source>
</evidence>
<reference evidence="1 2" key="1">
    <citation type="journal article" date="2020" name="Front. Microbiol.">
        <title>Genetic Organization of the aprX-lipA2 Operon Affects the Proteolytic Potential of Pseudomonas Species in Milk.</title>
        <authorList>
            <person name="Maier C."/>
            <person name="Huptas C."/>
            <person name="von Neubeck M."/>
            <person name="Scherer S."/>
            <person name="Wenning M."/>
            <person name="Lucking G."/>
        </authorList>
    </citation>
    <scope>NUCLEOTIDE SEQUENCE [LARGE SCALE GENOMIC DNA]</scope>
    <source>
        <strain evidence="1 2">WS 4997</strain>
    </source>
</reference>
<sequence length="123" mass="13376">MQTDTRHTPQITVDAAANAIAPGFELPEIYGGSRRFIEQFLATGKNSLGGERNYPEGVHRRLEAAFQEPLIVYGNYDVESSEQKTFPGRANAVEMTSLSICPRDVVAHLGVTSCGFSLLETAS</sequence>
<dbReference type="RefSeq" id="WP_169855174.1">
    <property type="nucleotide sequence ID" value="NZ_JAAQYK010000001.1"/>
</dbReference>
<name>A0A7Y1LB35_9PSED</name>
<dbReference type="SUPFAM" id="SSF51395">
    <property type="entry name" value="FMN-linked oxidoreductases"/>
    <property type="match status" value="1"/>
</dbReference>
<proteinExistence type="predicted"/>
<dbReference type="EMBL" id="JAAQYK010000001">
    <property type="protein sequence ID" value="NNA42856.1"/>
    <property type="molecule type" value="Genomic_DNA"/>
</dbReference>
<accession>A0A7Y1LB35</accession>
<organism evidence="1 2">
    <name type="scientific">Pseudomonas lactis</name>
    <dbReference type="NCBI Taxonomy" id="1615674"/>
    <lineage>
        <taxon>Bacteria</taxon>
        <taxon>Pseudomonadati</taxon>
        <taxon>Pseudomonadota</taxon>
        <taxon>Gammaproteobacteria</taxon>
        <taxon>Pseudomonadales</taxon>
        <taxon>Pseudomonadaceae</taxon>
        <taxon>Pseudomonas</taxon>
    </lineage>
</organism>
<dbReference type="AlphaFoldDB" id="A0A7Y1LB35"/>
<protein>
    <submittedName>
        <fullName evidence="1">Uncharacterized protein</fullName>
    </submittedName>
</protein>
<comment type="caution">
    <text evidence="1">The sequence shown here is derived from an EMBL/GenBank/DDBJ whole genome shotgun (WGS) entry which is preliminary data.</text>
</comment>
<evidence type="ECO:0000313" key="2">
    <source>
        <dbReference type="Proteomes" id="UP000583279"/>
    </source>
</evidence>